<keyword evidence="2" id="KW-1185">Reference proteome</keyword>
<gene>
    <name evidence="1" type="ORF">L3X38_026477</name>
</gene>
<proteinExistence type="predicted"/>
<organism evidence="1 2">
    <name type="scientific">Prunus dulcis</name>
    <name type="common">Almond</name>
    <name type="synonym">Amygdalus dulcis</name>
    <dbReference type="NCBI Taxonomy" id="3755"/>
    <lineage>
        <taxon>Eukaryota</taxon>
        <taxon>Viridiplantae</taxon>
        <taxon>Streptophyta</taxon>
        <taxon>Embryophyta</taxon>
        <taxon>Tracheophyta</taxon>
        <taxon>Spermatophyta</taxon>
        <taxon>Magnoliopsida</taxon>
        <taxon>eudicotyledons</taxon>
        <taxon>Gunneridae</taxon>
        <taxon>Pentapetalae</taxon>
        <taxon>rosids</taxon>
        <taxon>fabids</taxon>
        <taxon>Rosales</taxon>
        <taxon>Rosaceae</taxon>
        <taxon>Amygdaloideae</taxon>
        <taxon>Amygdaleae</taxon>
        <taxon>Prunus</taxon>
    </lineage>
</organism>
<protein>
    <submittedName>
        <fullName evidence="1">Uncharacterized protein</fullName>
    </submittedName>
</protein>
<accession>A0AAD4YZC6</accession>
<comment type="caution">
    <text evidence="1">The sequence shown here is derived from an EMBL/GenBank/DDBJ whole genome shotgun (WGS) entry which is preliminary data.</text>
</comment>
<dbReference type="EMBL" id="JAJFAZ020000005">
    <property type="protein sequence ID" value="KAI5327081.1"/>
    <property type="molecule type" value="Genomic_DNA"/>
</dbReference>
<evidence type="ECO:0000313" key="2">
    <source>
        <dbReference type="Proteomes" id="UP001054821"/>
    </source>
</evidence>
<evidence type="ECO:0000313" key="1">
    <source>
        <dbReference type="EMBL" id="KAI5327081.1"/>
    </source>
</evidence>
<dbReference type="Proteomes" id="UP001054821">
    <property type="component" value="Chromosome 5"/>
</dbReference>
<sequence>MRAELTTELNTASKAMVFVVGSDMVAVLAARWPRGSVVVPMWCFRSQDREEEQREATTPRGQFTASIVACGGPSLSRIRSCSSFAFRAFAHNHGCSVELKI</sequence>
<dbReference type="AlphaFoldDB" id="A0AAD4YZC6"/>
<name>A0AAD4YZC6_PRUDU</name>
<reference evidence="1 2" key="1">
    <citation type="journal article" date="2022" name="G3 (Bethesda)">
        <title>Whole-genome sequence and methylome profiling of the almond [Prunus dulcis (Mill.) D.A. Webb] cultivar 'Nonpareil'.</title>
        <authorList>
            <person name="D'Amico-Willman K.M."/>
            <person name="Ouma W.Z."/>
            <person name="Meulia T."/>
            <person name="Sideli G.M."/>
            <person name="Gradziel T.M."/>
            <person name="Fresnedo-Ramirez J."/>
        </authorList>
    </citation>
    <scope>NUCLEOTIDE SEQUENCE [LARGE SCALE GENOMIC DNA]</scope>
    <source>
        <strain evidence="1">Clone GOH B32 T37-40</strain>
    </source>
</reference>